<keyword evidence="2 5" id="KW-0812">Transmembrane</keyword>
<evidence type="ECO:0000256" key="5">
    <source>
        <dbReference type="SAM" id="Phobius"/>
    </source>
</evidence>
<comment type="subcellular location">
    <subcellularLocation>
        <location evidence="1">Membrane</location>
        <topology evidence="1">Multi-pass membrane protein</topology>
    </subcellularLocation>
</comment>
<dbReference type="PANTHER" id="PTHR37422:SF13">
    <property type="entry name" value="LIPOPOLYSACCHARIDE BIOSYNTHESIS PROTEIN PA4999-RELATED"/>
    <property type="match status" value="1"/>
</dbReference>
<accession>A0A6N8CR83</accession>
<evidence type="ECO:0000256" key="3">
    <source>
        <dbReference type="ARBA" id="ARBA00022989"/>
    </source>
</evidence>
<keyword evidence="3 5" id="KW-1133">Transmembrane helix</keyword>
<dbReference type="InterPro" id="IPR007016">
    <property type="entry name" value="O-antigen_ligase-rel_domated"/>
</dbReference>
<proteinExistence type="predicted"/>
<evidence type="ECO:0000313" key="8">
    <source>
        <dbReference type="Proteomes" id="UP000440978"/>
    </source>
</evidence>
<protein>
    <recommendedName>
        <fullName evidence="6">O-antigen ligase-related domain-containing protein</fullName>
    </recommendedName>
</protein>
<feature type="transmembrane region" description="Helical" evidence="5">
    <location>
        <begin position="125"/>
        <end position="146"/>
    </location>
</feature>
<feature type="transmembrane region" description="Helical" evidence="5">
    <location>
        <begin position="399"/>
        <end position="424"/>
    </location>
</feature>
<feature type="transmembrane region" description="Helical" evidence="5">
    <location>
        <begin position="39"/>
        <end position="72"/>
    </location>
</feature>
<feature type="transmembrane region" description="Helical" evidence="5">
    <location>
        <begin position="436"/>
        <end position="454"/>
    </location>
</feature>
<dbReference type="RefSeq" id="WP_155218875.1">
    <property type="nucleotide sequence ID" value="NZ_WNHB01000013.1"/>
</dbReference>
<comment type="caution">
    <text evidence="7">The sequence shown here is derived from an EMBL/GenBank/DDBJ whole genome shotgun (WGS) entry which is preliminary data.</text>
</comment>
<keyword evidence="4 5" id="KW-0472">Membrane</keyword>
<feature type="transmembrane region" description="Helical" evidence="5">
    <location>
        <begin position="158"/>
        <end position="176"/>
    </location>
</feature>
<gene>
    <name evidence="7" type="ORF">GMB86_09070</name>
</gene>
<dbReference type="Pfam" id="PF04932">
    <property type="entry name" value="Wzy_C"/>
    <property type="match status" value="1"/>
</dbReference>
<reference evidence="7 8" key="1">
    <citation type="submission" date="2019-11" db="EMBL/GenBank/DDBJ databases">
        <title>Terrilactibacillus tamarindus sp. nov. BCM23-1 isolated from bark of Tamarindus indica.</title>
        <authorList>
            <person name="Kingkaew E."/>
            <person name="Tanasupawat S."/>
        </authorList>
    </citation>
    <scope>NUCLEOTIDE SEQUENCE [LARGE SCALE GENOMIC DNA]</scope>
    <source>
        <strain evidence="7 8">BCM23-1</strain>
    </source>
</reference>
<evidence type="ECO:0000256" key="4">
    <source>
        <dbReference type="ARBA" id="ARBA00023136"/>
    </source>
</evidence>
<feature type="domain" description="O-antigen ligase-related" evidence="6">
    <location>
        <begin position="267"/>
        <end position="416"/>
    </location>
</feature>
<feature type="transmembrane region" description="Helical" evidence="5">
    <location>
        <begin position="239"/>
        <end position="257"/>
    </location>
</feature>
<dbReference type="EMBL" id="WNHB01000013">
    <property type="protein sequence ID" value="MTT32158.1"/>
    <property type="molecule type" value="Genomic_DNA"/>
</dbReference>
<dbReference type="Proteomes" id="UP000440978">
    <property type="component" value="Unassembled WGS sequence"/>
</dbReference>
<evidence type="ECO:0000256" key="1">
    <source>
        <dbReference type="ARBA" id="ARBA00004141"/>
    </source>
</evidence>
<keyword evidence="8" id="KW-1185">Reference proteome</keyword>
<evidence type="ECO:0000259" key="6">
    <source>
        <dbReference type="Pfam" id="PF04932"/>
    </source>
</evidence>
<evidence type="ECO:0000256" key="2">
    <source>
        <dbReference type="ARBA" id="ARBA00022692"/>
    </source>
</evidence>
<dbReference type="OrthoDB" id="1808577at2"/>
<feature type="transmembrane region" description="Helical" evidence="5">
    <location>
        <begin position="262"/>
        <end position="279"/>
    </location>
</feature>
<feature type="transmembrane region" description="Helical" evidence="5">
    <location>
        <begin position="92"/>
        <end position="113"/>
    </location>
</feature>
<feature type="transmembrane region" description="Helical" evidence="5">
    <location>
        <begin position="313"/>
        <end position="331"/>
    </location>
</feature>
<dbReference type="AlphaFoldDB" id="A0A6N8CR83"/>
<name>A0A6N8CR83_9BACI</name>
<feature type="transmembrane region" description="Helical" evidence="5">
    <location>
        <begin position="183"/>
        <end position="202"/>
    </location>
</feature>
<feature type="transmembrane region" description="Helical" evidence="5">
    <location>
        <begin position="6"/>
        <end position="30"/>
    </location>
</feature>
<feature type="transmembrane region" description="Helical" evidence="5">
    <location>
        <begin position="285"/>
        <end position="301"/>
    </location>
</feature>
<organism evidence="7 8">
    <name type="scientific">Terrilactibacillus tamarindi</name>
    <dbReference type="NCBI Taxonomy" id="2599694"/>
    <lineage>
        <taxon>Bacteria</taxon>
        <taxon>Bacillati</taxon>
        <taxon>Bacillota</taxon>
        <taxon>Bacilli</taxon>
        <taxon>Bacillales</taxon>
        <taxon>Bacillaceae</taxon>
        <taxon>Terrilactibacillus</taxon>
    </lineage>
</organism>
<evidence type="ECO:0000313" key="7">
    <source>
        <dbReference type="EMBL" id="MTT32158.1"/>
    </source>
</evidence>
<feature type="transmembrane region" description="Helical" evidence="5">
    <location>
        <begin position="460"/>
        <end position="479"/>
    </location>
</feature>
<dbReference type="InterPro" id="IPR051533">
    <property type="entry name" value="WaaL-like"/>
</dbReference>
<sequence length="483" mass="55854">MSVYFKTIKIILTIILSIIIGISSSLVWLVNNSTLSLELIVLVVFIIGYIICCLIFNPLIVFVIVSILSIVIRSEIEINPVEYLSGVGASDFYLNITHLVLFLGIISILIFKLKSNDKLVDYRYFNSRVLFVFLFVFFSLFLSFYAEYKKASFPQISFYLSLFGMYMFWNFIFLKIDREKLKSVVVCSFGFVILFECILILLELIKGRAIGLSIIGEGVIDQRKGVPFVSVTGTFGHPGPLSMFLLCVVVFLFPLVLQKKEYFVSLSFLLGLIGVILTFSRTSIFIVGFILIFEWILLNRMKNKKNFSKVKKVTIVLLLTLIVVVMGPYILQRFGNLDSGNDDQISNRHYHNEFALQYIREKPLLGYGLNSWVYAVNKYSYLAMNYRDSFFFENSVHNIYYLIWFEGGIFYLSIFILMFIMHITPLFNFKKYKSDPFILGLSFSLIAILLYGFLGKALHSYHQLFYLVFLIFTLINYFASVRN</sequence>
<dbReference type="PANTHER" id="PTHR37422">
    <property type="entry name" value="TEICHURONIC ACID BIOSYNTHESIS PROTEIN TUAE"/>
    <property type="match status" value="1"/>
</dbReference>
<dbReference type="GO" id="GO:0016020">
    <property type="term" value="C:membrane"/>
    <property type="evidence" value="ECO:0007669"/>
    <property type="project" value="UniProtKB-SubCell"/>
</dbReference>